<dbReference type="Proteomes" id="UP000305674">
    <property type="component" value="Unassembled WGS sequence"/>
</dbReference>
<dbReference type="Gene3D" id="3.40.30.10">
    <property type="entry name" value="Glutaredoxin"/>
    <property type="match status" value="1"/>
</dbReference>
<evidence type="ECO:0000259" key="2">
    <source>
        <dbReference type="PROSITE" id="PS51352"/>
    </source>
</evidence>
<dbReference type="GO" id="GO:0016209">
    <property type="term" value="F:antioxidant activity"/>
    <property type="evidence" value="ECO:0007669"/>
    <property type="project" value="InterPro"/>
</dbReference>
<name>A0A4U1BB75_9GAMM</name>
<sequence length="191" mass="21675">MSHAPTTKLAAGQPFPELVVTRPDGEPQRLGQPRPETGTDWHLVLVYRGRHCPLCTRYLNQLEGFREELKEIGVDIIAVSADSKQQLLDHRSTLEVSFPLACGLTQEQMEALGLYVSLPRSDQETDHNFAEPGLFVVNEQGNLHVVDISNNPFVRPELRTLVNGLRWIRDPDNHYPIRGTRQWPESTLIYS</sequence>
<gene>
    <name evidence="3" type="ORF">FCL40_13625</name>
</gene>
<dbReference type="SUPFAM" id="SSF52833">
    <property type="entry name" value="Thioredoxin-like"/>
    <property type="match status" value="1"/>
</dbReference>
<comment type="caution">
    <text evidence="3">The sequence shown here is derived from an EMBL/GenBank/DDBJ whole genome shotgun (WGS) entry which is preliminary data.</text>
</comment>
<dbReference type="InterPro" id="IPR013766">
    <property type="entry name" value="Thioredoxin_domain"/>
</dbReference>
<dbReference type="PROSITE" id="PS51352">
    <property type="entry name" value="THIOREDOXIN_2"/>
    <property type="match status" value="1"/>
</dbReference>
<dbReference type="GO" id="GO:0016491">
    <property type="term" value="F:oxidoreductase activity"/>
    <property type="evidence" value="ECO:0007669"/>
    <property type="project" value="InterPro"/>
</dbReference>
<evidence type="ECO:0000313" key="4">
    <source>
        <dbReference type="Proteomes" id="UP000305674"/>
    </source>
</evidence>
<feature type="domain" description="Thioredoxin" evidence="2">
    <location>
        <begin position="9"/>
        <end position="167"/>
    </location>
</feature>
<accession>A0A4U1BB75</accession>
<feature type="region of interest" description="Disordered" evidence="1">
    <location>
        <begin position="1"/>
        <end position="36"/>
    </location>
</feature>
<dbReference type="RefSeq" id="WP_136853858.1">
    <property type="nucleotide sequence ID" value="NZ_SWCI01000009.1"/>
</dbReference>
<dbReference type="OrthoDB" id="9809746at2"/>
<proteinExistence type="predicted"/>
<evidence type="ECO:0000313" key="3">
    <source>
        <dbReference type="EMBL" id="TKB48164.1"/>
    </source>
</evidence>
<reference evidence="3 4" key="1">
    <citation type="submission" date="2019-04" db="EMBL/GenBank/DDBJ databases">
        <authorList>
            <person name="Hwang J.C."/>
        </authorList>
    </citation>
    <scope>NUCLEOTIDE SEQUENCE [LARGE SCALE GENOMIC DNA]</scope>
    <source>
        <strain evidence="3 4">IMCC35001</strain>
    </source>
</reference>
<dbReference type="Pfam" id="PF00578">
    <property type="entry name" value="AhpC-TSA"/>
    <property type="match status" value="1"/>
</dbReference>
<evidence type="ECO:0000256" key="1">
    <source>
        <dbReference type="SAM" id="MobiDB-lite"/>
    </source>
</evidence>
<dbReference type="EMBL" id="SWCI01000009">
    <property type="protein sequence ID" value="TKB48164.1"/>
    <property type="molecule type" value="Genomic_DNA"/>
</dbReference>
<keyword evidence="4" id="KW-1185">Reference proteome</keyword>
<dbReference type="AlphaFoldDB" id="A0A4U1BB75"/>
<dbReference type="InterPro" id="IPR000866">
    <property type="entry name" value="AhpC/TSA"/>
</dbReference>
<protein>
    <submittedName>
        <fullName evidence="3">Redoxin domain-containing protein</fullName>
    </submittedName>
</protein>
<organism evidence="3 4">
    <name type="scientific">Ferrimonas sediminicola</name>
    <dbReference type="NCBI Taxonomy" id="2569538"/>
    <lineage>
        <taxon>Bacteria</taxon>
        <taxon>Pseudomonadati</taxon>
        <taxon>Pseudomonadota</taxon>
        <taxon>Gammaproteobacteria</taxon>
        <taxon>Alteromonadales</taxon>
        <taxon>Ferrimonadaceae</taxon>
        <taxon>Ferrimonas</taxon>
    </lineage>
</organism>
<dbReference type="InterPro" id="IPR036249">
    <property type="entry name" value="Thioredoxin-like_sf"/>
</dbReference>